<dbReference type="SUPFAM" id="SSF55048">
    <property type="entry name" value="Probable ACP-binding domain of malonyl-CoA ACP transacylase"/>
    <property type="match status" value="1"/>
</dbReference>
<dbReference type="Pfam" id="PF08659">
    <property type="entry name" value="KR"/>
    <property type="match status" value="1"/>
</dbReference>
<dbReference type="SUPFAM" id="SSF52151">
    <property type="entry name" value="FabD/lysophospholipase-like"/>
    <property type="match status" value="1"/>
</dbReference>
<dbReference type="InterPro" id="IPR049900">
    <property type="entry name" value="PKS_mFAS_DH"/>
</dbReference>
<dbReference type="GO" id="GO:0016491">
    <property type="term" value="F:oxidoreductase activity"/>
    <property type="evidence" value="ECO:0007669"/>
    <property type="project" value="InterPro"/>
</dbReference>
<dbReference type="SMART" id="SM00827">
    <property type="entry name" value="PKS_AT"/>
    <property type="match status" value="1"/>
</dbReference>
<dbReference type="EC" id="2.3.1.39" evidence="9"/>
<dbReference type="PROSITE" id="PS52019">
    <property type="entry name" value="PKS_MFAS_DH"/>
    <property type="match status" value="1"/>
</dbReference>
<evidence type="ECO:0000256" key="4">
    <source>
        <dbReference type="ARBA" id="ARBA00022857"/>
    </source>
</evidence>
<evidence type="ECO:0000256" key="3">
    <source>
        <dbReference type="ARBA" id="ARBA00022679"/>
    </source>
</evidence>
<dbReference type="Gene3D" id="3.40.50.720">
    <property type="entry name" value="NAD(P)-binding Rossmann-like Domain"/>
    <property type="match status" value="3"/>
</dbReference>
<feature type="active site" description="Proton acceptor; for dehydratase activity" evidence="6">
    <location>
        <position position="313"/>
    </location>
</feature>
<dbReference type="InterPro" id="IPR029063">
    <property type="entry name" value="SAM-dependent_MTases_sf"/>
</dbReference>
<keyword evidence="5 9" id="KW-0012">Acyltransferase</keyword>
<sequence length="1917" mass="214440">MMMGHSIGEYVAATLAGVFSLEDALKLITARGRLIQELPENGSMVVVFAPLETVEKAVASYQDKVSIAAINHHQNIVISGEGEAIQEIIEQLELNGIQNQTLKVSHPFHSPMMEPMLKAFETIAKQIKYSSPKIKIVSTVTGTVITEEIATPEYWCHQIRETVRFSQAIECLMDKDIKIFLEIGAKPTLLNIGKTVVENSNKAQNVCWLASLHPKQENWRTMLLTLGELYAKKYVIDWEEFDKDYPRNYLNNLPTYPFQREKYWFTSSSTKPNKNKQIKGYPLLGNQLILAKSDTILFESEISQDEPNFLQDHRVFDKVILPGAGFLEMALSAGIKALNTQAIILESVAIQKPLILQEDSEKKIQTFLTPKEDENTYIYEIFSQEESNWKLHAKGQFLSTENKIIKANLNDIKEECNTLVDTVEYYQKLAQRGVHLDTNFQAIKKLWKNKSEESLAEISLPEKILSQTNPYTIHPVLLDACFQGIGITLLEEDQNITYLPIGLDKFTLYENTSHTHLWSHVKLRSRKSSIQHTLIADVEIIEPQGTIIATVEGIQLSPVSPETLFASSQNTYTDWLYGIEWRQKQIFTASSEHFLTPQKISDRLTPRFTELVNKTEMTYYQQLLPKLDHLSLKYIIQAFQGMGWKFTENQSLSKQSLTIAKKYQRLTDYLLKNLTEAGILNKIDDHWQVIKTSNSATIERQKQELLKEYPFAEIELTLLHRCASQLAQVLQGKCDPVQLLFPQGDLSTATQLYQDSPGAKMMNTLVQETLSVALETLPQGKKVRILEIGAGTGGTTAYLSPYLDSAQTEYCFSDISPIFSEKAKQKFSDYSFISYQTLDIEQDPQKQGFSAESYDIIVAANVLHATENLEETINHVHQLLAPKGMLLLLENTSALLCLDLIFGLTEGWWRFNDEVRNDYPLISAQKWQKLLIDREFEHTAILKPEQKQGETVSQQSIILGQKKASAPKNWLILGDKDVSAENLVNYLQEKGQYAILSQEIDNLDEFQHIIYLGSLDSPEPSNLTTQDLETASEIGCTNVLTLVQTLANSSTPPTLSIVTRGAVSTETEDILPGLTEASLWGIGKVINLEHTQLNCRCIDLDTKIAPEKQIQALLSVIESTEKETQVALRDDQLQVSRLVRHGKIEPYKLEIPQNEAFKLDISQKGTLSNLELVPTSRISPEQGEVEIKVGATGLNFIDVLDGLGLLPFEREWFGVECVGEVVRVGEGVNELKKGDRVLALAPGSFSQYVTITTQLVSHCPKNLTIEEAATIPANFLTAYYALHRLGKIKKGDRILIHSAAGGTGMAALQIAQQVGAEVFATASPNKWEFLKSLGVKNVMNSRTLDFAAEILTITEGKGVDVVFNSLSGEFITKSFSVLADEGRFLEIGKRDIWTREQVHKVKPNASYFAIDLLTIAQQQPQLIQSMLTELKQKFEEDRLKPLPRNVFPIEQTIQAFRYMQKGKHIGKIVVSYNPELKNISSSEQLNNISVGANGRSPIQKMPLGFSEDGTYLITGGLGGLGLLVARWMIEKGAKNLVLMARSKANSQQKQEIQALEALGGNITVAQGDVSNKEQLANILENIQTTTPVPPSPQPPLKGIIHAAGVLDDGVLLQMNWERFNKVMAPKVQGAWNLHNLTRDKPLDFFILFSSAASLLGSPGQGNHVAANTFLDSLAHYRRSQGLPALSINWGVWSDIGAAAKRQVDAQMKARGIGAIAPQQGLDILEKLFTEESTQVGVVPINWPQFLASGATSPYFEDFAQTKETKQREASELRQQLTDILPQNRLSFLVNHLQEEVAPILGLKTNPNPQQGFFDLGMDSLMAVEMKNRLETGLSVTLPSTVIFEYPTINALAEYLVEEMFPSQWESTGVKTKINNEETSLSQTLEEDINASQTLEEDSAIAQELEELENLLKNRNND</sequence>
<dbReference type="SMART" id="SM00822">
    <property type="entry name" value="PKS_KR"/>
    <property type="match status" value="1"/>
</dbReference>
<dbReference type="InterPro" id="IPR057326">
    <property type="entry name" value="KR_dom"/>
</dbReference>
<dbReference type="InterPro" id="IPR013968">
    <property type="entry name" value="PKS_KR"/>
</dbReference>
<gene>
    <name evidence="9" type="ORF">CWATWH0401_285</name>
</gene>
<dbReference type="PANTHER" id="PTHR45681:SF6">
    <property type="entry name" value="POLYKETIDE SYNTHASE 37"/>
    <property type="match status" value="1"/>
</dbReference>
<keyword evidence="3 9" id="KW-0808">Transferase</keyword>
<evidence type="ECO:0000259" key="7">
    <source>
        <dbReference type="PROSITE" id="PS50075"/>
    </source>
</evidence>
<dbReference type="CDD" id="cd08955">
    <property type="entry name" value="KR_2_FAS_SDR_x"/>
    <property type="match status" value="1"/>
</dbReference>
<dbReference type="InterPro" id="IPR016035">
    <property type="entry name" value="Acyl_Trfase/lysoPLipase"/>
</dbReference>
<dbReference type="InterPro" id="IPR049552">
    <property type="entry name" value="PKS_DH_N"/>
</dbReference>
<dbReference type="InterPro" id="IPR013154">
    <property type="entry name" value="ADH-like_N"/>
</dbReference>
<feature type="region of interest" description="N-terminal hotdog fold" evidence="6">
    <location>
        <begin position="281"/>
        <end position="404"/>
    </location>
</feature>
<dbReference type="SUPFAM" id="SSF50129">
    <property type="entry name" value="GroES-like"/>
    <property type="match status" value="1"/>
</dbReference>
<feature type="domain" description="PKS/mFAS DH" evidence="8">
    <location>
        <begin position="281"/>
        <end position="565"/>
    </location>
</feature>
<dbReference type="FunFam" id="3.40.50.720:FF:000209">
    <property type="entry name" value="Polyketide synthase Pks12"/>
    <property type="match status" value="1"/>
</dbReference>
<dbReference type="InterPro" id="IPR016036">
    <property type="entry name" value="Malonyl_transacylase_ACP-bd"/>
</dbReference>
<dbReference type="Proteomes" id="UP000018198">
    <property type="component" value="Unassembled WGS sequence"/>
</dbReference>
<protein>
    <submittedName>
        <fullName evidence="9">Malonyl CoA-acyl carrier protein transacylase</fullName>
        <ecNumber evidence="9">2.3.1.39</ecNumber>
    </submittedName>
</protein>
<dbReference type="CDD" id="cd05195">
    <property type="entry name" value="enoyl_red"/>
    <property type="match status" value="1"/>
</dbReference>
<dbReference type="InterPro" id="IPR001227">
    <property type="entry name" value="Ac_transferase_dom_sf"/>
</dbReference>
<dbReference type="Gene3D" id="3.40.366.10">
    <property type="entry name" value="Malonyl-Coenzyme A Acyl Carrier Protein, domain 2"/>
    <property type="match status" value="1"/>
</dbReference>
<dbReference type="Gene3D" id="3.90.180.10">
    <property type="entry name" value="Medium-chain alcohol dehydrogenases, catalytic domain"/>
    <property type="match status" value="1"/>
</dbReference>
<dbReference type="PANTHER" id="PTHR45681">
    <property type="entry name" value="POLYKETIDE SYNTHASE 44-RELATED"/>
    <property type="match status" value="1"/>
</dbReference>
<dbReference type="Pfam" id="PF14765">
    <property type="entry name" value="PS-DH"/>
    <property type="match status" value="1"/>
</dbReference>
<keyword evidence="2" id="KW-0597">Phosphoprotein</keyword>
<dbReference type="InterPro" id="IPR050444">
    <property type="entry name" value="Polyketide_Synthase"/>
</dbReference>
<dbReference type="SUPFAM" id="SSF51735">
    <property type="entry name" value="NAD(P)-binding Rossmann-fold domains"/>
    <property type="match status" value="3"/>
</dbReference>
<dbReference type="Gene3D" id="3.40.50.150">
    <property type="entry name" value="Vaccinia Virus protein VP39"/>
    <property type="match status" value="1"/>
</dbReference>
<organism evidence="9 10">
    <name type="scientific">Crocosphaera watsonii WH 0401</name>
    <dbReference type="NCBI Taxonomy" id="555881"/>
    <lineage>
        <taxon>Bacteria</taxon>
        <taxon>Bacillati</taxon>
        <taxon>Cyanobacteriota</taxon>
        <taxon>Cyanophyceae</taxon>
        <taxon>Oscillatoriophycideae</taxon>
        <taxon>Chroococcales</taxon>
        <taxon>Aphanothecaceae</taxon>
        <taxon>Crocosphaera</taxon>
    </lineage>
</organism>
<dbReference type="SMART" id="SM00829">
    <property type="entry name" value="PKS_ER"/>
    <property type="match status" value="1"/>
</dbReference>
<dbReference type="InterPro" id="IPR009081">
    <property type="entry name" value="PP-bd_ACP"/>
</dbReference>
<dbReference type="SMART" id="SM00826">
    <property type="entry name" value="PKS_DH"/>
    <property type="match status" value="1"/>
</dbReference>
<dbReference type="Pfam" id="PF00550">
    <property type="entry name" value="PP-binding"/>
    <property type="match status" value="1"/>
</dbReference>
<reference evidence="9 10" key="2">
    <citation type="submission" date="2013-09" db="EMBL/GenBank/DDBJ databases">
        <title>Whole genome comparison of six Crocosphaera watsonii strains with differing phenotypes.</title>
        <authorList>
            <person name="Bench S.R."/>
            <person name="Heller P."/>
            <person name="Frank I."/>
            <person name="Arciniega M."/>
            <person name="Shilova I.N."/>
            <person name="Zehr J.P."/>
        </authorList>
    </citation>
    <scope>NUCLEOTIDE SEQUENCE [LARGE SCALE GENOMIC DNA]</scope>
    <source>
        <strain evidence="9 10">WH 0401</strain>
    </source>
</reference>
<feature type="domain" description="Carrier" evidence="7">
    <location>
        <begin position="1783"/>
        <end position="1859"/>
    </location>
</feature>
<accession>T2JEP8</accession>
<dbReference type="SMART" id="SM00823">
    <property type="entry name" value="PKS_PP"/>
    <property type="match status" value="1"/>
</dbReference>
<dbReference type="Pfam" id="PF08240">
    <property type="entry name" value="ADH_N"/>
    <property type="match status" value="1"/>
</dbReference>
<dbReference type="InterPro" id="IPR036291">
    <property type="entry name" value="NAD(P)-bd_dom_sf"/>
</dbReference>
<name>T2JEP8_CROWT</name>
<dbReference type="InterPro" id="IPR020843">
    <property type="entry name" value="ER"/>
</dbReference>
<dbReference type="InterPro" id="IPR049551">
    <property type="entry name" value="PKS_DH_C"/>
</dbReference>
<dbReference type="SUPFAM" id="SSF47336">
    <property type="entry name" value="ACP-like"/>
    <property type="match status" value="1"/>
</dbReference>
<keyword evidence="1" id="KW-0596">Phosphopantetheine</keyword>
<evidence type="ECO:0000259" key="8">
    <source>
        <dbReference type="PROSITE" id="PS52019"/>
    </source>
</evidence>
<dbReference type="GO" id="GO:0004314">
    <property type="term" value="F:[acyl-carrier-protein] S-malonyltransferase activity"/>
    <property type="evidence" value="ECO:0007669"/>
    <property type="project" value="UniProtKB-EC"/>
</dbReference>
<keyword evidence="4" id="KW-0521">NADP</keyword>
<dbReference type="Gene3D" id="3.10.129.120">
    <property type="match status" value="1"/>
</dbReference>
<dbReference type="GO" id="GO:0031177">
    <property type="term" value="F:phosphopantetheine binding"/>
    <property type="evidence" value="ECO:0007669"/>
    <property type="project" value="InterPro"/>
</dbReference>
<evidence type="ECO:0000256" key="5">
    <source>
        <dbReference type="ARBA" id="ARBA00023315"/>
    </source>
</evidence>
<proteinExistence type="predicted"/>
<dbReference type="SMART" id="SM01294">
    <property type="entry name" value="PKS_PP_betabranch"/>
    <property type="match status" value="1"/>
</dbReference>
<dbReference type="InterPro" id="IPR014043">
    <property type="entry name" value="Acyl_transferase_dom"/>
</dbReference>
<comment type="caution">
    <text evidence="9">The sequence shown here is derived from an EMBL/GenBank/DDBJ whole genome shotgun (WGS) entry which is preliminary data.</text>
</comment>
<reference evidence="9 10" key="1">
    <citation type="submission" date="2013-01" db="EMBL/GenBank/DDBJ databases">
        <authorList>
            <person name="Bench S."/>
        </authorList>
    </citation>
    <scope>NUCLEOTIDE SEQUENCE [LARGE SCALE GENOMIC DNA]</scope>
    <source>
        <strain evidence="9 10">WH 0401</strain>
    </source>
</reference>
<evidence type="ECO:0000256" key="2">
    <source>
        <dbReference type="ARBA" id="ARBA00022553"/>
    </source>
</evidence>
<dbReference type="Gene3D" id="3.30.70.250">
    <property type="entry name" value="Malonyl-CoA ACP transacylase, ACP-binding"/>
    <property type="match status" value="1"/>
</dbReference>
<dbReference type="SUPFAM" id="SSF53335">
    <property type="entry name" value="S-adenosyl-L-methionine-dependent methyltransferases"/>
    <property type="match status" value="1"/>
</dbReference>
<feature type="region of interest" description="C-terminal hotdog fold" evidence="6">
    <location>
        <begin position="417"/>
        <end position="565"/>
    </location>
</feature>
<dbReference type="InterPro" id="IPR020807">
    <property type="entry name" value="PKS_DH"/>
</dbReference>
<dbReference type="Pfam" id="PF00698">
    <property type="entry name" value="Acyl_transf_1"/>
    <property type="match status" value="1"/>
</dbReference>
<dbReference type="CDD" id="cd02440">
    <property type="entry name" value="AdoMet_MTases"/>
    <property type="match status" value="1"/>
</dbReference>
<dbReference type="Gene3D" id="3.30.70.3290">
    <property type="match status" value="1"/>
</dbReference>
<evidence type="ECO:0000256" key="6">
    <source>
        <dbReference type="PROSITE-ProRule" id="PRU01363"/>
    </source>
</evidence>
<evidence type="ECO:0000256" key="1">
    <source>
        <dbReference type="ARBA" id="ARBA00022450"/>
    </source>
</evidence>
<dbReference type="Pfam" id="PF21089">
    <property type="entry name" value="PKS_DH_N"/>
    <property type="match status" value="1"/>
</dbReference>
<dbReference type="Gene3D" id="1.10.1200.10">
    <property type="entry name" value="ACP-like"/>
    <property type="match status" value="1"/>
</dbReference>
<dbReference type="InterPro" id="IPR036736">
    <property type="entry name" value="ACP-like_sf"/>
</dbReference>
<dbReference type="Pfam" id="PF13602">
    <property type="entry name" value="ADH_zinc_N_2"/>
    <property type="match status" value="1"/>
</dbReference>
<feature type="active site" description="Proton donor; for dehydratase activity" evidence="6">
    <location>
        <position position="479"/>
    </location>
</feature>
<evidence type="ECO:0000313" key="10">
    <source>
        <dbReference type="Proteomes" id="UP000018198"/>
    </source>
</evidence>
<dbReference type="Gene3D" id="3.10.129.10">
    <property type="entry name" value="Hotdog Thioesterase"/>
    <property type="match status" value="1"/>
</dbReference>
<dbReference type="InterPro" id="IPR013217">
    <property type="entry name" value="Methyltransf_12"/>
</dbReference>
<evidence type="ECO:0000313" key="9">
    <source>
        <dbReference type="EMBL" id="CCQ63626.1"/>
    </source>
</evidence>
<dbReference type="InterPro" id="IPR011032">
    <property type="entry name" value="GroES-like_sf"/>
</dbReference>
<dbReference type="EMBL" id="CAQM01000737">
    <property type="protein sequence ID" value="CCQ63626.1"/>
    <property type="molecule type" value="Genomic_DNA"/>
</dbReference>
<dbReference type="Pfam" id="PF08242">
    <property type="entry name" value="Methyltransf_12"/>
    <property type="match status" value="1"/>
</dbReference>
<dbReference type="InterPro" id="IPR020806">
    <property type="entry name" value="PKS_PP-bd"/>
</dbReference>
<dbReference type="PROSITE" id="PS50075">
    <property type="entry name" value="CARRIER"/>
    <property type="match status" value="1"/>
</dbReference>